<accession>Q232X6</accession>
<name>Q232X6_TETTS</name>
<dbReference type="KEGG" id="tet:TTHERM_00395770"/>
<organism evidence="3 4">
    <name type="scientific">Tetrahymena thermophila (strain SB210)</name>
    <dbReference type="NCBI Taxonomy" id="312017"/>
    <lineage>
        <taxon>Eukaryota</taxon>
        <taxon>Sar</taxon>
        <taxon>Alveolata</taxon>
        <taxon>Ciliophora</taxon>
        <taxon>Intramacronucleata</taxon>
        <taxon>Oligohymenophorea</taxon>
        <taxon>Hymenostomatida</taxon>
        <taxon>Tetrahymenina</taxon>
        <taxon>Tetrahymenidae</taxon>
        <taxon>Tetrahymena</taxon>
    </lineage>
</organism>
<reference evidence="4" key="1">
    <citation type="journal article" date="2006" name="PLoS Biol.">
        <title>Macronuclear genome sequence of the ciliate Tetrahymena thermophila, a model eukaryote.</title>
        <authorList>
            <person name="Eisen J.A."/>
            <person name="Coyne R.S."/>
            <person name="Wu M."/>
            <person name="Wu D."/>
            <person name="Thiagarajan M."/>
            <person name="Wortman J.R."/>
            <person name="Badger J.H."/>
            <person name="Ren Q."/>
            <person name="Amedeo P."/>
            <person name="Jones K.M."/>
            <person name="Tallon L.J."/>
            <person name="Delcher A.L."/>
            <person name="Salzberg S.L."/>
            <person name="Silva J.C."/>
            <person name="Haas B.J."/>
            <person name="Majoros W.H."/>
            <person name="Farzad M."/>
            <person name="Carlton J.M."/>
            <person name="Smith R.K. Jr."/>
            <person name="Garg J."/>
            <person name="Pearlman R.E."/>
            <person name="Karrer K.M."/>
            <person name="Sun L."/>
            <person name="Manning G."/>
            <person name="Elde N.C."/>
            <person name="Turkewitz A.P."/>
            <person name="Asai D.J."/>
            <person name="Wilkes D.E."/>
            <person name="Wang Y."/>
            <person name="Cai H."/>
            <person name="Collins K."/>
            <person name="Stewart B.A."/>
            <person name="Lee S.R."/>
            <person name="Wilamowska K."/>
            <person name="Weinberg Z."/>
            <person name="Ruzzo W.L."/>
            <person name="Wloga D."/>
            <person name="Gaertig J."/>
            <person name="Frankel J."/>
            <person name="Tsao C.-C."/>
            <person name="Gorovsky M.A."/>
            <person name="Keeling P.J."/>
            <person name="Waller R.F."/>
            <person name="Patron N.J."/>
            <person name="Cherry J.M."/>
            <person name="Stover N.A."/>
            <person name="Krieger C.J."/>
            <person name="del Toro C."/>
            <person name="Ryder H.F."/>
            <person name="Williamson S.C."/>
            <person name="Barbeau R.A."/>
            <person name="Hamilton E.P."/>
            <person name="Orias E."/>
        </authorList>
    </citation>
    <scope>NUCLEOTIDE SEQUENCE [LARGE SCALE GENOMIC DNA]</scope>
    <source>
        <strain evidence="4">SB210</strain>
    </source>
</reference>
<protein>
    <submittedName>
        <fullName evidence="3">Uncharacterized protein</fullName>
    </submittedName>
</protein>
<keyword evidence="4" id="KW-1185">Reference proteome</keyword>
<keyword evidence="1" id="KW-0175">Coiled coil</keyword>
<evidence type="ECO:0000256" key="1">
    <source>
        <dbReference type="SAM" id="Coils"/>
    </source>
</evidence>
<gene>
    <name evidence="3" type="ORF">TTHERM_00395770</name>
</gene>
<sequence length="436" mass="52614">MEIENDNDSIQQTSEVVTNSDSSSQSVNSNKETNQINFQFVVLKENDDDKEKVIKKLKKEQMRKRKIQNKLEKVKKQNKLLGVKQSDYTIQPFFQILQPMEDCFVFGEIVLEGDYYRDPFNIEKTYQWSYWKRGEYASQVKEICCTQVDMKRMVSTEFDFQYAIQKYLNMPDQLIHQLGLYLQEYYEKAKKHLSLMKERINVLRDLKVKEQFQMISQDYFKRGLEWVKTQVTKDDIYMYIYYEIDFETLDQNYKNIGYSQTLLNLLGLNEENAIPFILRKGRLEFLDGLSRLRRLIGRLYYINRKKPNHGFYFEHDIMTLDNIKIPVKCVITTPDFQCFTPENFQHYDLFFGEFALEYSCFRVFKFEINPNIIENIKQQRALNEKNYQIDFEYSLMSEMFIDKFYKNQDDEIQKKIIQQKAEDEQNKSRTCGIRYI</sequence>
<feature type="coiled-coil region" evidence="1">
    <location>
        <begin position="50"/>
        <end position="77"/>
    </location>
</feature>
<dbReference type="HOGENOM" id="CLU_629309_0_0_1"/>
<dbReference type="InParanoid" id="Q232X6"/>
<dbReference type="Proteomes" id="UP000009168">
    <property type="component" value="Unassembled WGS sequence"/>
</dbReference>
<dbReference type="EMBL" id="GG662770">
    <property type="protein sequence ID" value="EAR91704.2"/>
    <property type="molecule type" value="Genomic_DNA"/>
</dbReference>
<dbReference type="RefSeq" id="XP_001011949.2">
    <property type="nucleotide sequence ID" value="XM_001011949.3"/>
</dbReference>
<feature type="region of interest" description="Disordered" evidence="2">
    <location>
        <begin position="1"/>
        <end position="31"/>
    </location>
</feature>
<evidence type="ECO:0000256" key="2">
    <source>
        <dbReference type="SAM" id="MobiDB-lite"/>
    </source>
</evidence>
<feature type="compositionally biased region" description="Low complexity" evidence="2">
    <location>
        <begin position="14"/>
        <end position="30"/>
    </location>
</feature>
<evidence type="ECO:0000313" key="3">
    <source>
        <dbReference type="EMBL" id="EAR91704.2"/>
    </source>
</evidence>
<dbReference type="GeneID" id="7822692"/>
<evidence type="ECO:0000313" key="4">
    <source>
        <dbReference type="Proteomes" id="UP000009168"/>
    </source>
</evidence>
<proteinExistence type="predicted"/>
<dbReference type="AlphaFoldDB" id="Q232X6"/>